<dbReference type="OrthoDB" id="307606at2759"/>
<name>A0BKJ6_PARTE</name>
<accession>A0BKJ6</accession>
<dbReference type="KEGG" id="ptm:GSPATT00029694001"/>
<protein>
    <submittedName>
        <fullName evidence="1">Uncharacterized protein</fullName>
    </submittedName>
</protein>
<dbReference type="EMBL" id="CT868000">
    <property type="protein sequence ID" value="CAK59063.1"/>
    <property type="molecule type" value="Genomic_DNA"/>
</dbReference>
<sequence length="294" mass="34700">MFSLPGSKQRILLPQRHKTICFKPEVQVTQKLKHAKALHPFHQQLKPISSKCLEYALSTRQEDQTIISSSESEGECENNKSCHCKDCGHQSQKMKHIKKKYRRFSPVMHGKMRERRNKLKQKFKNAVYVIMWMLKLVILRKKKPVIIKKIVRLKTKLFETPPEPPQQDQQIIYLEPIQPVQVQMIDFKHKQRQSIVNYLNNKLHDQEPHLNKYQLSLTKIRQQNNLSSSHSRLLLKPLKTQNCEVLTPQRNQLHSIIHKATPPHQSSNSPYLKQPPLTTRSKYLQTRLFLSGRY</sequence>
<proteinExistence type="predicted"/>
<dbReference type="Proteomes" id="UP000000600">
    <property type="component" value="Unassembled WGS sequence"/>
</dbReference>
<organism evidence="1 2">
    <name type="scientific">Paramecium tetraurelia</name>
    <dbReference type="NCBI Taxonomy" id="5888"/>
    <lineage>
        <taxon>Eukaryota</taxon>
        <taxon>Sar</taxon>
        <taxon>Alveolata</taxon>
        <taxon>Ciliophora</taxon>
        <taxon>Intramacronucleata</taxon>
        <taxon>Oligohymenophorea</taxon>
        <taxon>Peniculida</taxon>
        <taxon>Parameciidae</taxon>
        <taxon>Paramecium</taxon>
    </lineage>
</organism>
<dbReference type="OMA" id="KSCHCKD"/>
<keyword evidence="2" id="KW-1185">Reference proteome</keyword>
<reference evidence="1 2" key="1">
    <citation type="journal article" date="2006" name="Nature">
        <title>Global trends of whole-genome duplications revealed by the ciliate Paramecium tetraurelia.</title>
        <authorList>
            <consortium name="Genoscope"/>
            <person name="Aury J.-M."/>
            <person name="Jaillon O."/>
            <person name="Duret L."/>
            <person name="Noel B."/>
            <person name="Jubin C."/>
            <person name="Porcel B.M."/>
            <person name="Segurens B."/>
            <person name="Daubin V."/>
            <person name="Anthouard V."/>
            <person name="Aiach N."/>
            <person name="Arnaiz O."/>
            <person name="Billaut A."/>
            <person name="Beisson J."/>
            <person name="Blanc I."/>
            <person name="Bouhouche K."/>
            <person name="Camara F."/>
            <person name="Duharcourt S."/>
            <person name="Guigo R."/>
            <person name="Gogendeau D."/>
            <person name="Katinka M."/>
            <person name="Keller A.-M."/>
            <person name="Kissmehl R."/>
            <person name="Klotz C."/>
            <person name="Koll F."/>
            <person name="Le Moue A."/>
            <person name="Lepere C."/>
            <person name="Malinsky S."/>
            <person name="Nowacki M."/>
            <person name="Nowak J.K."/>
            <person name="Plattner H."/>
            <person name="Poulain J."/>
            <person name="Ruiz F."/>
            <person name="Serrano V."/>
            <person name="Zagulski M."/>
            <person name="Dessen P."/>
            <person name="Betermier M."/>
            <person name="Weissenbach J."/>
            <person name="Scarpelli C."/>
            <person name="Schachter V."/>
            <person name="Sperling L."/>
            <person name="Meyer E."/>
            <person name="Cohen J."/>
            <person name="Wincker P."/>
        </authorList>
    </citation>
    <scope>NUCLEOTIDE SEQUENCE [LARGE SCALE GENOMIC DNA]</scope>
    <source>
        <strain evidence="1 2">Stock d4-2</strain>
    </source>
</reference>
<dbReference type="HOGENOM" id="CLU_948182_0_0_1"/>
<evidence type="ECO:0000313" key="2">
    <source>
        <dbReference type="Proteomes" id="UP000000600"/>
    </source>
</evidence>
<dbReference type="GeneID" id="5012245"/>
<dbReference type="AlphaFoldDB" id="A0BKJ6"/>
<dbReference type="InParanoid" id="A0BKJ6"/>
<evidence type="ECO:0000313" key="1">
    <source>
        <dbReference type="EMBL" id="CAK59063.1"/>
    </source>
</evidence>
<gene>
    <name evidence="1" type="ORF">GSPATT00029694001</name>
</gene>
<dbReference type="RefSeq" id="XP_001426461.1">
    <property type="nucleotide sequence ID" value="XM_001426424.1"/>
</dbReference>